<organism evidence="7 8">
    <name type="scientific">Acaulospora morrowiae</name>
    <dbReference type="NCBI Taxonomy" id="94023"/>
    <lineage>
        <taxon>Eukaryota</taxon>
        <taxon>Fungi</taxon>
        <taxon>Fungi incertae sedis</taxon>
        <taxon>Mucoromycota</taxon>
        <taxon>Glomeromycotina</taxon>
        <taxon>Glomeromycetes</taxon>
        <taxon>Diversisporales</taxon>
        <taxon>Acaulosporaceae</taxon>
        <taxon>Acaulospora</taxon>
    </lineage>
</organism>
<evidence type="ECO:0000313" key="8">
    <source>
        <dbReference type="Proteomes" id="UP000789342"/>
    </source>
</evidence>
<evidence type="ECO:0000259" key="5">
    <source>
        <dbReference type="Pfam" id="PF10644"/>
    </source>
</evidence>
<evidence type="ECO:0000256" key="4">
    <source>
        <dbReference type="ARBA" id="ARBA00023128"/>
    </source>
</evidence>
<evidence type="ECO:0000256" key="3">
    <source>
        <dbReference type="ARBA" id="ARBA00008507"/>
    </source>
</evidence>
<dbReference type="Pfam" id="PF10644">
    <property type="entry name" value="Misat_Tub_SegII"/>
    <property type="match status" value="1"/>
</dbReference>
<dbReference type="InterPro" id="IPR029209">
    <property type="entry name" value="DML1/Misato_tubulin"/>
</dbReference>
<dbReference type="SUPFAM" id="SSF52490">
    <property type="entry name" value="Tubulin nucleotide-binding domain-like"/>
    <property type="match status" value="1"/>
</dbReference>
<evidence type="ECO:0000313" key="7">
    <source>
        <dbReference type="EMBL" id="CAG8736057.1"/>
    </source>
</evidence>
<evidence type="ECO:0000256" key="2">
    <source>
        <dbReference type="ARBA" id="ARBA00004173"/>
    </source>
</evidence>
<dbReference type="AlphaFoldDB" id="A0A9N9IIC5"/>
<comment type="similarity">
    <text evidence="3">Belongs to the misato family.</text>
</comment>
<name>A0A9N9IIC5_9GLOM</name>
<dbReference type="PANTHER" id="PTHR13391">
    <property type="entry name" value="MITOCHONDRIAL DISTRIBUTION REGULATOR MISATO"/>
    <property type="match status" value="1"/>
</dbReference>
<feature type="non-terminal residue" evidence="7">
    <location>
        <position position="1"/>
    </location>
</feature>
<comment type="caution">
    <text evidence="7">The sequence shown here is derived from an EMBL/GenBank/DDBJ whole genome shotgun (WGS) entry which is preliminary data.</text>
</comment>
<comment type="function">
    <text evidence="1">Involved in the partitioning of the mitochondrial organelle and mitochondrial DNA (mtDNA) inheritance.</text>
</comment>
<dbReference type="OrthoDB" id="271881at2759"/>
<dbReference type="GO" id="GO:0007005">
    <property type="term" value="P:mitochondrion organization"/>
    <property type="evidence" value="ECO:0007669"/>
    <property type="project" value="InterPro"/>
</dbReference>
<proteinExistence type="inferred from homology"/>
<dbReference type="Pfam" id="PF14881">
    <property type="entry name" value="Tubulin_3"/>
    <property type="match status" value="1"/>
</dbReference>
<gene>
    <name evidence="7" type="ORF">AMORRO_LOCUS14379</name>
</gene>
<dbReference type="InterPro" id="IPR036525">
    <property type="entry name" value="Tubulin/FtsZ_GTPase_sf"/>
</dbReference>
<protein>
    <submittedName>
        <fullName evidence="7">16025_t:CDS:1</fullName>
    </submittedName>
</protein>
<accession>A0A9N9IIC5</accession>
<feature type="non-terminal residue" evidence="7">
    <location>
        <position position="409"/>
    </location>
</feature>
<comment type="subcellular location">
    <subcellularLocation>
        <location evidence="2">Mitochondrion</location>
    </subcellularLocation>
</comment>
<keyword evidence="4" id="KW-0496">Mitochondrion</keyword>
<dbReference type="GO" id="GO:0005739">
    <property type="term" value="C:mitochondrion"/>
    <property type="evidence" value="ECO:0007669"/>
    <property type="project" value="UniProtKB-SubCell"/>
</dbReference>
<evidence type="ECO:0000256" key="1">
    <source>
        <dbReference type="ARBA" id="ARBA00003757"/>
    </source>
</evidence>
<dbReference type="InterPro" id="IPR049942">
    <property type="entry name" value="DML1/Misato"/>
</dbReference>
<evidence type="ECO:0000259" key="6">
    <source>
        <dbReference type="Pfam" id="PF14881"/>
    </source>
</evidence>
<dbReference type="InterPro" id="IPR019605">
    <property type="entry name" value="Misato_II_tubulin-like"/>
</dbReference>
<feature type="domain" description="DML1/Misato tubulin" evidence="6">
    <location>
        <begin position="126"/>
        <end position="308"/>
    </location>
</feature>
<keyword evidence="8" id="KW-1185">Reference proteome</keyword>
<feature type="domain" description="Misato Segment II tubulin-like" evidence="5">
    <location>
        <begin position="1"/>
        <end position="98"/>
    </location>
</feature>
<reference evidence="7" key="1">
    <citation type="submission" date="2021-06" db="EMBL/GenBank/DDBJ databases">
        <authorList>
            <person name="Kallberg Y."/>
            <person name="Tangrot J."/>
            <person name="Rosling A."/>
        </authorList>
    </citation>
    <scope>NUCLEOTIDE SEQUENCE</scope>
    <source>
        <strain evidence="7">CL551</strain>
    </source>
</reference>
<dbReference type="Proteomes" id="UP000789342">
    <property type="component" value="Unassembled WGS sequence"/>
</dbReference>
<dbReference type="Gene3D" id="3.40.50.1440">
    <property type="entry name" value="Tubulin/FtsZ, GTPase domain"/>
    <property type="match status" value="1"/>
</dbReference>
<dbReference type="CDD" id="cd06060">
    <property type="entry name" value="misato"/>
    <property type="match status" value="1"/>
</dbReference>
<dbReference type="EMBL" id="CAJVPV010028254">
    <property type="protein sequence ID" value="CAG8736057.1"/>
    <property type="molecule type" value="Genomic_DNA"/>
</dbReference>
<sequence length="409" mass="47048">THFWNAQESYFSYDGSQNSPPEITHDISFRTGVTQRGIETYTPRLMIYDLKGGFGSIKKMNKLYEEVTENDQDQLWDWKSEIHSQISYPKNEFLNSLEEEEERPFTSGSTDHMDIDFEERNFNLDQTVKTWSDFNRIYYHPKSINTISEFTLDDDLFRFDVFTYGKNAFLRNQSEEDSFEENFRFFAEECDAIQGFQILTDVTNGFGGFACGFLEQLREEYPKSAVLSFGITETQKLASPGQESYTKQMINSSLSTLQLTEMSSLFIPLNTSPSYGTMLKFIQPNFSLPYHSSSIISAAIETATLPFRSRRGFTHMSNLIDRLLWRGNTKIGTLGLTFPFPLGELGNLYYPSDNNAIDLSLPQNHEQNFSTTYGQSIVIRGIPDELRLSPKFSDVTSDIFQRFQFSESG</sequence>
<dbReference type="PANTHER" id="PTHR13391:SF0">
    <property type="entry name" value="PROTEIN MISATO HOMOLOG 1"/>
    <property type="match status" value="1"/>
</dbReference>